<dbReference type="RefSeq" id="XP_008438924.1">
    <property type="nucleotide sequence ID" value="XM_008440702.2"/>
</dbReference>
<evidence type="ECO:0000256" key="1">
    <source>
        <dbReference type="ARBA" id="ARBA00004127"/>
    </source>
</evidence>
<dbReference type="EnsemblPlants" id="MELO3C006698.2.1">
    <property type="protein sequence ID" value="MELO3C006698.2.1"/>
    <property type="gene ID" value="MELO3C006698.2"/>
</dbReference>
<dbReference type="GeneID" id="103483879"/>
<accession>A0A1S3AY82</accession>
<dbReference type="InterPro" id="IPR052222">
    <property type="entry name" value="DESIGUAL"/>
</dbReference>
<dbReference type="OrthoDB" id="1861835at2759"/>
<dbReference type="PANTHER" id="PTHR31769">
    <property type="entry name" value="OS07G0462200 PROTEIN-RELATED"/>
    <property type="match status" value="1"/>
</dbReference>
<comment type="similarity">
    <text evidence="6">Belongs to the DESIGUAL family.</text>
</comment>
<evidence type="ECO:0000256" key="3">
    <source>
        <dbReference type="ARBA" id="ARBA00022729"/>
    </source>
</evidence>
<keyword evidence="9" id="KW-1185">Reference proteome</keyword>
<dbReference type="InterPro" id="IPR009606">
    <property type="entry name" value="DEAL/Modifying_wall_lignin1/2"/>
</dbReference>
<evidence type="ECO:0000313" key="9">
    <source>
        <dbReference type="Proteomes" id="UP001652600"/>
    </source>
</evidence>
<protein>
    <submittedName>
        <fullName evidence="10">Uncharacterized protein LOC103483879</fullName>
    </submittedName>
</protein>
<evidence type="ECO:0000256" key="6">
    <source>
        <dbReference type="ARBA" id="ARBA00029467"/>
    </source>
</evidence>
<feature type="transmembrane region" description="Helical" evidence="7">
    <location>
        <begin position="129"/>
        <end position="157"/>
    </location>
</feature>
<reference evidence="10" key="2">
    <citation type="submission" date="2025-04" db="UniProtKB">
        <authorList>
            <consortium name="RefSeq"/>
        </authorList>
    </citation>
    <scope>IDENTIFICATION</scope>
</reference>
<dbReference type="GO" id="GO:0012505">
    <property type="term" value="C:endomembrane system"/>
    <property type="evidence" value="ECO:0007669"/>
    <property type="project" value="UniProtKB-SubCell"/>
</dbReference>
<feature type="transmembrane region" description="Helical" evidence="7">
    <location>
        <begin position="178"/>
        <end position="199"/>
    </location>
</feature>
<evidence type="ECO:0000256" key="2">
    <source>
        <dbReference type="ARBA" id="ARBA00022692"/>
    </source>
</evidence>
<dbReference type="Gramene" id="MELO3C006698.2.1">
    <property type="protein sequence ID" value="MELO3C006698.2.1"/>
    <property type="gene ID" value="MELO3C006698.2"/>
</dbReference>
<feature type="transmembrane region" description="Helical" evidence="7">
    <location>
        <begin position="81"/>
        <end position="109"/>
    </location>
</feature>
<keyword evidence="2 7" id="KW-0812">Transmembrane</keyword>
<evidence type="ECO:0000256" key="5">
    <source>
        <dbReference type="ARBA" id="ARBA00023136"/>
    </source>
</evidence>
<evidence type="ECO:0000313" key="8">
    <source>
        <dbReference type="EnsemblPlants" id="MELO3C006698.2.1"/>
    </source>
</evidence>
<organism evidence="9 10">
    <name type="scientific">Cucumis melo</name>
    <name type="common">Muskmelon</name>
    <dbReference type="NCBI Taxonomy" id="3656"/>
    <lineage>
        <taxon>Eukaryota</taxon>
        <taxon>Viridiplantae</taxon>
        <taxon>Streptophyta</taxon>
        <taxon>Embryophyta</taxon>
        <taxon>Tracheophyta</taxon>
        <taxon>Spermatophyta</taxon>
        <taxon>Magnoliopsida</taxon>
        <taxon>eudicotyledons</taxon>
        <taxon>Gunneridae</taxon>
        <taxon>Pentapetalae</taxon>
        <taxon>rosids</taxon>
        <taxon>fabids</taxon>
        <taxon>Cucurbitales</taxon>
        <taxon>Cucurbitaceae</taxon>
        <taxon>Benincaseae</taxon>
        <taxon>Cucumis</taxon>
    </lineage>
</organism>
<dbReference type="Pfam" id="PF06749">
    <property type="entry name" value="DUF1218"/>
    <property type="match status" value="1"/>
</dbReference>
<dbReference type="KEGG" id="cmo:103483879"/>
<dbReference type="InParanoid" id="A0A1S3AY82"/>
<keyword evidence="3" id="KW-0732">Signal</keyword>
<reference evidence="8" key="1">
    <citation type="submission" date="2023-03" db="UniProtKB">
        <authorList>
            <consortium name="EnsemblPlants"/>
        </authorList>
    </citation>
    <scope>IDENTIFICATION</scope>
</reference>
<keyword evidence="4 7" id="KW-1133">Transmembrane helix</keyword>
<evidence type="ECO:0000256" key="7">
    <source>
        <dbReference type="SAM" id="Phobius"/>
    </source>
</evidence>
<keyword evidence="5 7" id="KW-0472">Membrane</keyword>
<name>A0A1S3AY82_CUCME</name>
<proteinExistence type="inferred from homology"/>
<dbReference type="eggNOG" id="ENOG502QRFH">
    <property type="taxonomic scope" value="Eukaryota"/>
</dbReference>
<dbReference type="AlphaFoldDB" id="A0A1S3AY82"/>
<feature type="transmembrane region" description="Helical" evidence="7">
    <location>
        <begin position="29"/>
        <end position="51"/>
    </location>
</feature>
<gene>
    <name evidence="10" type="primary">LOC103483879</name>
    <name evidence="8" type="synonym">103483879</name>
</gene>
<comment type="subcellular location">
    <subcellularLocation>
        <location evidence="1">Endomembrane system</location>
        <topology evidence="1">Multi-pass membrane protein</topology>
    </subcellularLocation>
</comment>
<dbReference type="Proteomes" id="UP001652600">
    <property type="component" value="Chromosome 6"/>
</dbReference>
<evidence type="ECO:0000313" key="10">
    <source>
        <dbReference type="RefSeq" id="XP_008438924.1"/>
    </source>
</evidence>
<evidence type="ECO:0000256" key="4">
    <source>
        <dbReference type="ARBA" id="ARBA00022989"/>
    </source>
</evidence>
<sequence>MGRRRKNMAAVTHDDLLPSPKSSELGSKLGTFLIILTILCGLCCFILCLIAESTRSQAIWMGIDENNKEKRRCSYSGSGKTPLLCTASAFLGMAVMMVVQHLYVLIAVSKSAPPALIAWDPSFATSKSLTFQAAFFFVSTWISFAVGEILLLIGLSVESGHLNNWSAPKESCLVIKEGLFSAAGVFQLATVFLAAGLYMTAVRAQRMFEQQENVRREVLESYHIHSSPPRSLSLASPPLQPMPPIAREDPVIRHSHHHQDRAPFWSLLQSTAPFCKLSA</sequence>